<dbReference type="Proteomes" id="UP000224006">
    <property type="component" value="Chromosome XI"/>
</dbReference>
<organism evidence="2 3">
    <name type="scientific">Besnoitia besnoiti</name>
    <name type="common">Apicomplexan protozoan</name>
    <dbReference type="NCBI Taxonomy" id="94643"/>
    <lineage>
        <taxon>Eukaryota</taxon>
        <taxon>Sar</taxon>
        <taxon>Alveolata</taxon>
        <taxon>Apicomplexa</taxon>
        <taxon>Conoidasida</taxon>
        <taxon>Coccidia</taxon>
        <taxon>Eucoccidiorida</taxon>
        <taxon>Eimeriorina</taxon>
        <taxon>Sarcocystidae</taxon>
        <taxon>Besnoitia</taxon>
    </lineage>
</organism>
<evidence type="ECO:0000256" key="1">
    <source>
        <dbReference type="SAM" id="MobiDB-lite"/>
    </source>
</evidence>
<dbReference type="EMBL" id="NWUJ01000012">
    <property type="protein sequence ID" value="PFH32042.1"/>
    <property type="molecule type" value="Genomic_DNA"/>
</dbReference>
<accession>A0A2A9M9J1</accession>
<evidence type="ECO:0000313" key="3">
    <source>
        <dbReference type="Proteomes" id="UP000224006"/>
    </source>
</evidence>
<feature type="compositionally biased region" description="Basic and acidic residues" evidence="1">
    <location>
        <begin position="86"/>
        <end position="96"/>
    </location>
</feature>
<dbReference type="KEGG" id="bbes:BESB_019830"/>
<sequence>MTREENEVKLLRLACEECCPVSVKKTDLLAKPNLICVGTEHVALSPLDIDAQATKIERGKLLCNACGTAVGYTTASAPRRGHAFDGEHRNCNHEQDQAQSQTTRQHGHCCEPSEPEANDEVAEFCFMKYRSTVKGYSADTVASDIFWRHTQVSLIAASIERVCKKDGIHRFLVEAHDEGSSNTDNTGGPFAGQRANTAANVELVVVVREFFPIFIPSKAQQVDADGSTKLRSRPAQLQCRAMKALGRSYEAGLISGHFVWLNYLPRRSGLLLSREASGNLLNVPRASNQFLSGPIRHPAGGLPPHLHGTRCRPRMGPN</sequence>
<protein>
    <submittedName>
        <fullName evidence="2">Uncharacterized protein</fullName>
    </submittedName>
</protein>
<dbReference type="AlphaFoldDB" id="A0A2A9M9J1"/>
<comment type="caution">
    <text evidence="2">The sequence shown here is derived from an EMBL/GenBank/DDBJ whole genome shotgun (WGS) entry which is preliminary data.</text>
</comment>
<dbReference type="VEuPathDB" id="ToxoDB:BESB_019830"/>
<feature type="region of interest" description="Disordered" evidence="1">
    <location>
        <begin position="86"/>
        <end position="115"/>
    </location>
</feature>
<reference evidence="2 3" key="1">
    <citation type="submission" date="2017-09" db="EMBL/GenBank/DDBJ databases">
        <title>Genome sequencing of Besnoitia besnoiti strain Bb-Ger1.</title>
        <authorList>
            <person name="Schares G."/>
            <person name="Venepally P."/>
            <person name="Lorenzi H.A."/>
        </authorList>
    </citation>
    <scope>NUCLEOTIDE SEQUENCE [LARGE SCALE GENOMIC DNA]</scope>
    <source>
        <strain evidence="2 3">Bb-Ger1</strain>
    </source>
</reference>
<evidence type="ECO:0000313" key="2">
    <source>
        <dbReference type="EMBL" id="PFH32042.1"/>
    </source>
</evidence>
<proteinExistence type="predicted"/>
<dbReference type="OrthoDB" id="329067at2759"/>
<dbReference type="RefSeq" id="XP_029216051.1">
    <property type="nucleotide sequence ID" value="XM_029360692.1"/>
</dbReference>
<feature type="region of interest" description="Disordered" evidence="1">
    <location>
        <begin position="296"/>
        <end position="318"/>
    </location>
</feature>
<feature type="compositionally biased region" description="Basic residues" evidence="1">
    <location>
        <begin position="307"/>
        <end position="318"/>
    </location>
</feature>
<dbReference type="GeneID" id="40307044"/>
<keyword evidence="3" id="KW-1185">Reference proteome</keyword>
<gene>
    <name evidence="2" type="ORF">BESB_019830</name>
</gene>
<name>A0A2A9M9J1_BESBE</name>